<protein>
    <recommendedName>
        <fullName evidence="4">DUF4034 domain-containing protein</fullName>
    </recommendedName>
</protein>
<accession>A0A0P1GF30</accession>
<sequence>MQFIANTAKTGIRHALRRAQAKVIKDKIIPMAQTGLRRPAADASLNDGAGTPGLLDQLLAGKASTAMRKALGGAQTAPTEDPTADLAAPTTDSKVSPARASLLKMGRPQTSAAPDRTDPAQRPSADTWLTLPEARAEGTGETQAAIDRGQFLARQDRWEELLTALIEADTARTHLPNGSALAELLAFGARCDVVNGLEHALREGCTADDPITLNGVMALERVRLELARAPLMTAVVAQTHIDFGWAFQTAARASSTPEAFDTRAQAHFDRAAALLGELDATANTSPLVLSARCALFSGQPATADQVADTYGALIALAPQNARHMRAFGNHLLPRWHGSYDRLETEARRIANRTAEHWGAAGYAWVYFDALALDPEACADMDLQLFLDGIADIVERGAEADVDQETVNLLAAYCLVTLRTRSASEMAAATYDEIAESAHWLVRNHLQELHPMVWAHAERGFANNIGVSSLRRFTDHGRQTAHAALATLFAAEIDAGQRVVFSPEGLQLAPFT</sequence>
<organism evidence="2 3">
    <name type="scientific">Tritonibacter multivorans</name>
    <dbReference type="NCBI Taxonomy" id="928856"/>
    <lineage>
        <taxon>Bacteria</taxon>
        <taxon>Pseudomonadati</taxon>
        <taxon>Pseudomonadota</taxon>
        <taxon>Alphaproteobacteria</taxon>
        <taxon>Rhodobacterales</taxon>
        <taxon>Paracoccaceae</taxon>
        <taxon>Tritonibacter</taxon>
    </lineage>
</organism>
<dbReference type="Proteomes" id="UP000052022">
    <property type="component" value="Unassembled WGS sequence"/>
</dbReference>
<dbReference type="RefSeq" id="WP_058290866.1">
    <property type="nucleotide sequence ID" value="NZ_CYSD01000039.1"/>
</dbReference>
<evidence type="ECO:0000256" key="1">
    <source>
        <dbReference type="SAM" id="MobiDB-lite"/>
    </source>
</evidence>
<dbReference type="OrthoDB" id="7734559at2"/>
<dbReference type="EMBL" id="CYSD01000039">
    <property type="protein sequence ID" value="CUH80327.1"/>
    <property type="molecule type" value="Genomic_DNA"/>
</dbReference>
<feature type="region of interest" description="Disordered" evidence="1">
    <location>
        <begin position="70"/>
        <end position="124"/>
    </location>
</feature>
<keyword evidence="3" id="KW-1185">Reference proteome</keyword>
<evidence type="ECO:0000313" key="3">
    <source>
        <dbReference type="Proteomes" id="UP000052022"/>
    </source>
</evidence>
<dbReference type="STRING" id="928856.SAMN04488049_104121"/>
<gene>
    <name evidence="2" type="ORF">TRM7557_02838</name>
</gene>
<evidence type="ECO:0008006" key="4">
    <source>
        <dbReference type="Google" id="ProtNLM"/>
    </source>
</evidence>
<proteinExistence type="predicted"/>
<evidence type="ECO:0000313" key="2">
    <source>
        <dbReference type="EMBL" id="CUH80327.1"/>
    </source>
</evidence>
<name>A0A0P1GF30_9RHOB</name>
<reference evidence="2 3" key="1">
    <citation type="submission" date="2015-09" db="EMBL/GenBank/DDBJ databases">
        <authorList>
            <consortium name="Swine Surveillance"/>
        </authorList>
    </citation>
    <scope>NUCLEOTIDE SEQUENCE [LARGE SCALE GENOMIC DNA]</scope>
    <source>
        <strain evidence="2 3">CECT 7557</strain>
    </source>
</reference>
<dbReference type="AlphaFoldDB" id="A0A0P1GF30"/>